<dbReference type="InterPro" id="IPR007174">
    <property type="entry name" value="Las1"/>
</dbReference>
<dbReference type="AlphaFoldDB" id="A0A0N5A1F2"/>
<keyword evidence="1" id="KW-1185">Reference proteome</keyword>
<sequence>MNQNQQNRKRKYPKSEPIFQQKDDVMPFKPSFWRYTKSLIVSNDKSLENIDEILKCLRTLKCRDSAKGRLALDATYELFLASYALMTTDHNTVYGKEILIRILGTTINRAVNHFQDMMSALEDKPSVTIRDTMQYFKVDKEIADFRNDFAHGKNMERTIEKDCDGFVSNLMSTKCVIIDDIHRNVLSYCPETIDDFIPPAYLIVAMKSIFNLISEKGCIFTLARYTAECAANDCPTKPQYMYWTSWIIKRIAKDDIVSNWEITELYKISLALNLDDCIIEIKRNFPEEIREYENLVNDNNSSMMYFFEHKPWGSL</sequence>
<accession>A0A0N5A1F2</accession>
<dbReference type="GO" id="GO:0004519">
    <property type="term" value="F:endonuclease activity"/>
    <property type="evidence" value="ECO:0007669"/>
    <property type="project" value="InterPro"/>
</dbReference>
<dbReference type="WBParaSite" id="PTRK_0001545100.1">
    <property type="protein sequence ID" value="PTRK_0001545100.1"/>
    <property type="gene ID" value="PTRK_0001545100"/>
</dbReference>
<organism evidence="1 2">
    <name type="scientific">Parastrongyloides trichosuri</name>
    <name type="common">Possum-specific nematode worm</name>
    <dbReference type="NCBI Taxonomy" id="131310"/>
    <lineage>
        <taxon>Eukaryota</taxon>
        <taxon>Metazoa</taxon>
        <taxon>Ecdysozoa</taxon>
        <taxon>Nematoda</taxon>
        <taxon>Chromadorea</taxon>
        <taxon>Rhabditida</taxon>
        <taxon>Tylenchina</taxon>
        <taxon>Panagrolaimomorpha</taxon>
        <taxon>Strongyloidoidea</taxon>
        <taxon>Strongyloididae</taxon>
        <taxon>Parastrongyloides</taxon>
    </lineage>
</organism>
<evidence type="ECO:0000313" key="2">
    <source>
        <dbReference type="WBParaSite" id="PTRK_0001545100.1"/>
    </source>
</evidence>
<proteinExistence type="predicted"/>
<name>A0A0N5A1F2_PARTI</name>
<dbReference type="Proteomes" id="UP000038045">
    <property type="component" value="Unplaced"/>
</dbReference>
<protein>
    <submittedName>
        <fullName evidence="2">DUF4145 domain-containing protein</fullName>
    </submittedName>
</protein>
<evidence type="ECO:0000313" key="1">
    <source>
        <dbReference type="Proteomes" id="UP000038045"/>
    </source>
</evidence>
<dbReference type="GO" id="GO:0090730">
    <property type="term" value="C:Las1 complex"/>
    <property type="evidence" value="ECO:0007669"/>
    <property type="project" value="InterPro"/>
</dbReference>
<dbReference type="GO" id="GO:0006364">
    <property type="term" value="P:rRNA processing"/>
    <property type="evidence" value="ECO:0007669"/>
    <property type="project" value="InterPro"/>
</dbReference>
<reference evidence="2" key="1">
    <citation type="submission" date="2017-02" db="UniProtKB">
        <authorList>
            <consortium name="WormBaseParasite"/>
        </authorList>
    </citation>
    <scope>IDENTIFICATION</scope>
</reference>
<dbReference type="Pfam" id="PF04031">
    <property type="entry name" value="Las1"/>
    <property type="match status" value="1"/>
</dbReference>